<evidence type="ECO:0000313" key="1">
    <source>
        <dbReference type="EMBL" id="RNA43507.1"/>
    </source>
</evidence>
<dbReference type="EMBL" id="REGN01000219">
    <property type="protein sequence ID" value="RNA43507.1"/>
    <property type="molecule type" value="Genomic_DNA"/>
</dbReference>
<sequence>MIPTCQDICLLLAAIIINYNKVCFHYRPSKRDINFGGLAATHGNQQLKYQTTKIVRNTKKIQSKYGVLSYLEDILNNFNISSFDYKNYSSLFIILRLTYSPMISKGLS</sequence>
<keyword evidence="2" id="KW-1185">Reference proteome</keyword>
<protein>
    <submittedName>
        <fullName evidence="1">Uncharacterized protein</fullName>
    </submittedName>
</protein>
<name>A0A3M7T6G8_BRAPC</name>
<reference evidence="1 2" key="1">
    <citation type="journal article" date="2018" name="Sci. Rep.">
        <title>Genomic signatures of local adaptation to the degree of environmental predictability in rotifers.</title>
        <authorList>
            <person name="Franch-Gras L."/>
            <person name="Hahn C."/>
            <person name="Garcia-Roger E.M."/>
            <person name="Carmona M.J."/>
            <person name="Serra M."/>
            <person name="Gomez A."/>
        </authorList>
    </citation>
    <scope>NUCLEOTIDE SEQUENCE [LARGE SCALE GENOMIC DNA]</scope>
    <source>
        <strain evidence="1">HYR1</strain>
    </source>
</reference>
<dbReference type="Proteomes" id="UP000276133">
    <property type="component" value="Unassembled WGS sequence"/>
</dbReference>
<organism evidence="1 2">
    <name type="scientific">Brachionus plicatilis</name>
    <name type="common">Marine rotifer</name>
    <name type="synonym">Brachionus muelleri</name>
    <dbReference type="NCBI Taxonomy" id="10195"/>
    <lineage>
        <taxon>Eukaryota</taxon>
        <taxon>Metazoa</taxon>
        <taxon>Spiralia</taxon>
        <taxon>Gnathifera</taxon>
        <taxon>Rotifera</taxon>
        <taxon>Eurotatoria</taxon>
        <taxon>Monogononta</taxon>
        <taxon>Pseudotrocha</taxon>
        <taxon>Ploima</taxon>
        <taxon>Brachionidae</taxon>
        <taxon>Brachionus</taxon>
    </lineage>
</organism>
<evidence type="ECO:0000313" key="2">
    <source>
        <dbReference type="Proteomes" id="UP000276133"/>
    </source>
</evidence>
<accession>A0A3M7T6G8</accession>
<dbReference type="AlphaFoldDB" id="A0A3M7T6G8"/>
<gene>
    <name evidence="1" type="ORF">BpHYR1_014059</name>
</gene>
<proteinExistence type="predicted"/>
<comment type="caution">
    <text evidence="1">The sequence shown here is derived from an EMBL/GenBank/DDBJ whole genome shotgun (WGS) entry which is preliminary data.</text>
</comment>